<organism evidence="1 2">
    <name type="scientific">Leptospira terpstrae serovar Hualin str. LT 11-33 = ATCC 700639</name>
    <dbReference type="NCBI Taxonomy" id="1257025"/>
    <lineage>
        <taxon>Bacteria</taxon>
        <taxon>Pseudomonadati</taxon>
        <taxon>Spirochaetota</taxon>
        <taxon>Spirochaetia</taxon>
        <taxon>Leptospirales</taxon>
        <taxon>Leptospiraceae</taxon>
        <taxon>Leptospira</taxon>
    </lineage>
</organism>
<comment type="caution">
    <text evidence="1">The sequence shown here is derived from an EMBL/GenBank/DDBJ whole genome shotgun (WGS) entry which is preliminary data.</text>
</comment>
<dbReference type="NCBIfam" id="NF047433">
    <property type="entry name" value="Lepto_7_Nterm"/>
    <property type="match status" value="1"/>
</dbReference>
<accession>N1VNY0</accession>
<proteinExistence type="predicted"/>
<protein>
    <submittedName>
        <fullName evidence="1">Uncharacterized protein</fullName>
    </submittedName>
</protein>
<sequence length="191" mass="21807">MNQKMILSIFFLFVSSVSATNILLRSGGILKGKVMNQDGNQIEILDENGKRVTVPKTNVLKVVYKEHSEQELAAIRKEEERKLILATQGKQSQSQKNQLDTKTAKPIPIKQIVLSPDGDLCEFYASKSEWFWLYGNFPITNQNSWIELLPEDDRPIRISYQSNWLDTTVTILLGSLTSISRKTKIIEICEF</sequence>
<gene>
    <name evidence="1" type="ORF">LEP1GSC203_0758</name>
</gene>
<name>N1VNY0_9LEPT</name>
<dbReference type="AlphaFoldDB" id="N1VNY0"/>
<reference evidence="1" key="1">
    <citation type="submission" date="2013-03" db="EMBL/GenBank/DDBJ databases">
        <authorList>
            <person name="Harkins D.M."/>
            <person name="Durkin A.S."/>
            <person name="Brinkac L.M."/>
            <person name="Haft D.H."/>
            <person name="Selengut J.D."/>
            <person name="Sanka R."/>
            <person name="DePew J."/>
            <person name="Purushe J."/>
            <person name="Hartskeerl R.A."/>
            <person name="Ahmed A."/>
            <person name="van der Linden H."/>
            <person name="Goris M.G.A."/>
            <person name="Vinetz J.M."/>
            <person name="Sutton G.G."/>
            <person name="Nierman W.C."/>
            <person name="Fouts D.E."/>
        </authorList>
    </citation>
    <scope>NUCLEOTIDE SEQUENCE [LARGE SCALE GENOMIC DNA]</scope>
    <source>
        <strain evidence="1">LT 11-33</strain>
    </source>
</reference>
<evidence type="ECO:0000313" key="1">
    <source>
        <dbReference type="EMBL" id="EMY60158.1"/>
    </source>
</evidence>
<keyword evidence="2" id="KW-1185">Reference proteome</keyword>
<dbReference type="STRING" id="1257025.LEP1GSC203_0758"/>
<dbReference type="EMBL" id="AOGW02000018">
    <property type="protein sequence ID" value="EMY60158.1"/>
    <property type="molecule type" value="Genomic_DNA"/>
</dbReference>
<evidence type="ECO:0000313" key="2">
    <source>
        <dbReference type="Proteomes" id="UP000012371"/>
    </source>
</evidence>
<dbReference type="Proteomes" id="UP000012371">
    <property type="component" value="Unassembled WGS sequence"/>
</dbReference>